<dbReference type="EMBL" id="JAMHFX010000162">
    <property type="protein sequence ID" value="MCO1621321.1"/>
    <property type="molecule type" value="Genomic_DNA"/>
</dbReference>
<dbReference type="RefSeq" id="WP_252459574.1">
    <property type="nucleotide sequence ID" value="NZ_JAMHFX010000162.1"/>
</dbReference>
<feature type="region of interest" description="Disordered" evidence="1">
    <location>
        <begin position="1"/>
        <end position="22"/>
    </location>
</feature>
<reference evidence="2" key="1">
    <citation type="submission" date="2022-05" db="EMBL/GenBank/DDBJ databases">
        <authorList>
            <person name="Yi M."/>
        </authorList>
    </citation>
    <scope>NUCLEOTIDE SEQUENCE</scope>
    <source>
        <strain evidence="2">DS2</strain>
    </source>
</reference>
<feature type="region of interest" description="Disordered" evidence="1">
    <location>
        <begin position="195"/>
        <end position="231"/>
    </location>
</feature>
<organism evidence="2 3">
    <name type="scientific">Pseudomonas putida</name>
    <name type="common">Arthrobacter siderocapsulatus</name>
    <dbReference type="NCBI Taxonomy" id="303"/>
    <lineage>
        <taxon>Bacteria</taxon>
        <taxon>Pseudomonadati</taxon>
        <taxon>Pseudomonadota</taxon>
        <taxon>Gammaproteobacteria</taxon>
        <taxon>Pseudomonadales</taxon>
        <taxon>Pseudomonadaceae</taxon>
        <taxon>Pseudomonas</taxon>
    </lineage>
</organism>
<evidence type="ECO:0000313" key="2">
    <source>
        <dbReference type="EMBL" id="MCO1621321.1"/>
    </source>
</evidence>
<dbReference type="AlphaFoldDB" id="A0AAW5HHI2"/>
<name>A0AAW5HHI2_PSEPU</name>
<sequence>MARGRPPGQPKTGGRLRKSLDKGERQLVSAELAASILTTFERLGGVDDMLSWAAANRTVFYTQVLSRLFPAPQRGDDPDVQVNTQVNIGSMSDFEAAQRIAFALAKAAYEQEQATPTIEAVRVTASRATPEPEPEMMSPQRQAAWGAPDQPNPSPELEGLDPARQRWVDELPLTPEQRRDAAMVRETKEVTIETYRGGPGEQFDAVRRPSSRKRSAGELCRALSRRGRDLL</sequence>
<proteinExistence type="predicted"/>
<protein>
    <submittedName>
        <fullName evidence="2">Uncharacterized protein</fullName>
    </submittedName>
</protein>
<accession>A0AAW5HHI2</accession>
<feature type="region of interest" description="Disordered" evidence="1">
    <location>
        <begin position="127"/>
        <end position="160"/>
    </location>
</feature>
<gene>
    <name evidence="2" type="ORF">M8C81_11990</name>
</gene>
<comment type="caution">
    <text evidence="2">The sequence shown here is derived from an EMBL/GenBank/DDBJ whole genome shotgun (WGS) entry which is preliminary data.</text>
</comment>
<dbReference type="Proteomes" id="UP001202943">
    <property type="component" value="Unassembled WGS sequence"/>
</dbReference>
<evidence type="ECO:0000256" key="1">
    <source>
        <dbReference type="SAM" id="MobiDB-lite"/>
    </source>
</evidence>
<reference evidence="2" key="2">
    <citation type="submission" date="2023-08" db="EMBL/GenBank/DDBJ databases">
        <title>Isolation, Identification, Denitrification Characteristics of A Highly Efficient Aerobic Denitrifying Bacterial Strain DS2.</title>
        <authorList>
            <person name="Wang H."/>
        </authorList>
    </citation>
    <scope>NUCLEOTIDE SEQUENCE</scope>
    <source>
        <strain evidence="2">DS2</strain>
    </source>
</reference>
<evidence type="ECO:0000313" key="3">
    <source>
        <dbReference type="Proteomes" id="UP001202943"/>
    </source>
</evidence>